<gene>
    <name evidence="2" type="ORF">M8006_15155</name>
</gene>
<dbReference type="EMBL" id="JAMJPJ010000034">
    <property type="protein sequence ID" value="MCL7931299.1"/>
    <property type="molecule type" value="Genomic_DNA"/>
</dbReference>
<organism evidence="2 3">
    <name type="scientific">Halomonas llamarensis</name>
    <dbReference type="NCBI Taxonomy" id="2945104"/>
    <lineage>
        <taxon>Bacteria</taxon>
        <taxon>Pseudomonadati</taxon>
        <taxon>Pseudomonadota</taxon>
        <taxon>Gammaproteobacteria</taxon>
        <taxon>Oceanospirillales</taxon>
        <taxon>Halomonadaceae</taxon>
        <taxon>Halomonas</taxon>
    </lineage>
</organism>
<evidence type="ECO:0000256" key="1">
    <source>
        <dbReference type="SAM" id="MobiDB-lite"/>
    </source>
</evidence>
<name>A0ABT0STY4_9GAMM</name>
<proteinExistence type="predicted"/>
<feature type="region of interest" description="Disordered" evidence="1">
    <location>
        <begin position="1"/>
        <end position="22"/>
    </location>
</feature>
<comment type="caution">
    <text evidence="2">The sequence shown here is derived from an EMBL/GenBank/DDBJ whole genome shotgun (WGS) entry which is preliminary data.</text>
</comment>
<accession>A0ABT0STY4</accession>
<sequence>MVLDHVTGAHAKRGGETAVDTIDGGDFKALADDRQPHMAGEGTATGAEFNIGHENGLSEGC</sequence>
<keyword evidence="3" id="KW-1185">Reference proteome</keyword>
<evidence type="ECO:0000313" key="3">
    <source>
        <dbReference type="Proteomes" id="UP001165308"/>
    </source>
</evidence>
<reference evidence="2" key="1">
    <citation type="submission" date="2022-05" db="EMBL/GenBank/DDBJ databases">
        <title>Halomonas geminus sp. nov. and Halomonas llamarensis sp. nov. isolated from high-altitude salars of the Atacama Desert.</title>
        <authorList>
            <person name="Hintersatz C."/>
            <person name="Rojas L.A."/>
            <person name="Wei T.-S."/>
            <person name="Kutschke S."/>
            <person name="Lehmann F."/>
            <person name="Jain R."/>
            <person name="Pollmann K."/>
        </authorList>
    </citation>
    <scope>NUCLEOTIDE SEQUENCE</scope>
    <source>
        <strain evidence="2">ATCHA</strain>
    </source>
</reference>
<feature type="region of interest" description="Disordered" evidence="1">
    <location>
        <begin position="36"/>
        <end position="61"/>
    </location>
</feature>
<protein>
    <submittedName>
        <fullName evidence="2">Uncharacterized protein</fullName>
    </submittedName>
</protein>
<dbReference type="Proteomes" id="UP001165308">
    <property type="component" value="Unassembled WGS sequence"/>
</dbReference>
<evidence type="ECO:0000313" key="2">
    <source>
        <dbReference type="EMBL" id="MCL7931299.1"/>
    </source>
</evidence>